<name>A0ABR6KG97_9BACT</name>
<dbReference type="RefSeq" id="WP_183668377.1">
    <property type="nucleotide sequence ID" value="NZ_BMPB01000006.1"/>
</dbReference>
<dbReference type="EMBL" id="JACHOC010000001">
    <property type="protein sequence ID" value="MBB4620333.1"/>
    <property type="molecule type" value="Genomic_DNA"/>
</dbReference>
<comment type="caution">
    <text evidence="1">The sequence shown here is derived from an EMBL/GenBank/DDBJ whole genome shotgun (WGS) entry which is preliminary data.</text>
</comment>
<dbReference type="Gene3D" id="2.120.10.30">
    <property type="entry name" value="TolB, C-terminal domain"/>
    <property type="match status" value="1"/>
</dbReference>
<accession>A0ABR6KG97</accession>
<dbReference type="Proteomes" id="UP000533637">
    <property type="component" value="Unassembled WGS sequence"/>
</dbReference>
<evidence type="ECO:0000313" key="1">
    <source>
        <dbReference type="EMBL" id="MBB4620333.1"/>
    </source>
</evidence>
<keyword evidence="2" id="KW-1185">Reference proteome</keyword>
<organism evidence="1 2">
    <name type="scientific">Parabacteroides faecis</name>
    <dbReference type="NCBI Taxonomy" id="1217282"/>
    <lineage>
        <taxon>Bacteria</taxon>
        <taxon>Pseudomonadati</taxon>
        <taxon>Bacteroidota</taxon>
        <taxon>Bacteroidia</taxon>
        <taxon>Bacteroidales</taxon>
        <taxon>Tannerellaceae</taxon>
        <taxon>Parabacteroides</taxon>
    </lineage>
</organism>
<evidence type="ECO:0000313" key="2">
    <source>
        <dbReference type="Proteomes" id="UP000533637"/>
    </source>
</evidence>
<dbReference type="PROSITE" id="PS51257">
    <property type="entry name" value="PROKAR_LIPOPROTEIN"/>
    <property type="match status" value="1"/>
</dbReference>
<proteinExistence type="predicted"/>
<sequence length="395" mass="46221">MKKQFFNCIIFLGVLCIVLSCGKKTEKGYGQTNNNVPIINIPEDLTHISHLDSVFSTVTFIPLETKDECLISHIFTVKIVDSLIYINNNRQQLLVFGMDGKFKYQIGAKGEGPQEFLEINDFIINKNNIELLDFKKIQTYSLTGKHLDSKHFDLLNNTTYCNAEHFCHSPLGGYYFWGGTSGPNNYNTGQTRYMMYHVDDKLNIIKGYFPIEHGTGTVHNRFISYKDTIIIDPYLKEYNIYQIDNKGEIIPRYFFNFGKNAYTEKLLVNRHKDRPETYTDFSQYVLNCEDFHETEKWLHLSFSCNNKSYSALFNKNAQKCYLLSAANPLLKKDELRFWGAYEVYQDQLVFPIDASWMQIELDRISLEYINKLNIGHFKNMDEFNNPILVFYKLKE</sequence>
<dbReference type="InterPro" id="IPR011042">
    <property type="entry name" value="6-blade_b-propeller_TolB-like"/>
</dbReference>
<evidence type="ECO:0008006" key="3">
    <source>
        <dbReference type="Google" id="ProtNLM"/>
    </source>
</evidence>
<reference evidence="1 2" key="1">
    <citation type="submission" date="2020-08" db="EMBL/GenBank/DDBJ databases">
        <title>Genomic Encyclopedia of Type Strains, Phase IV (KMG-IV): sequencing the most valuable type-strain genomes for metagenomic binning, comparative biology and taxonomic classification.</title>
        <authorList>
            <person name="Goeker M."/>
        </authorList>
    </citation>
    <scope>NUCLEOTIDE SEQUENCE [LARGE SCALE GENOMIC DNA]</scope>
    <source>
        <strain evidence="1 2">DSM 102983</strain>
    </source>
</reference>
<gene>
    <name evidence="1" type="ORF">GGQ57_000207</name>
</gene>
<protein>
    <recommendedName>
        <fullName evidence="3">6-bladed beta-propeller</fullName>
    </recommendedName>
</protein>
<dbReference type="Pfam" id="PF17170">
    <property type="entry name" value="DUF5128"/>
    <property type="match status" value="1"/>
</dbReference>